<dbReference type="GO" id="GO:0005524">
    <property type="term" value="F:ATP binding"/>
    <property type="evidence" value="ECO:0007669"/>
    <property type="project" value="InterPro"/>
</dbReference>
<evidence type="ECO:0000313" key="3">
    <source>
        <dbReference type="Proteomes" id="UP000295636"/>
    </source>
</evidence>
<dbReference type="Pfam" id="PF13304">
    <property type="entry name" value="AAA_21"/>
    <property type="match status" value="1"/>
</dbReference>
<evidence type="ECO:0000313" key="2">
    <source>
        <dbReference type="EMBL" id="TDF96601.1"/>
    </source>
</evidence>
<dbReference type="PANTHER" id="PTHR43581:SF4">
    <property type="entry name" value="ATP_GTP PHOSPHATASE"/>
    <property type="match status" value="1"/>
</dbReference>
<dbReference type="InterPro" id="IPR003959">
    <property type="entry name" value="ATPase_AAA_core"/>
</dbReference>
<dbReference type="AlphaFoldDB" id="A0A4R5KLY9"/>
<protein>
    <recommendedName>
        <fullName evidence="1">ATPase AAA-type core domain-containing protein</fullName>
    </recommendedName>
</protein>
<dbReference type="InterPro" id="IPR051396">
    <property type="entry name" value="Bact_Antivir_Def_Nuclease"/>
</dbReference>
<accession>A0A4R5KLY9</accession>
<dbReference type="SUPFAM" id="SSF52540">
    <property type="entry name" value="P-loop containing nucleoside triphosphate hydrolases"/>
    <property type="match status" value="1"/>
</dbReference>
<organism evidence="2 3">
    <name type="scientific">Paenibacillus piri</name>
    <dbReference type="NCBI Taxonomy" id="2547395"/>
    <lineage>
        <taxon>Bacteria</taxon>
        <taxon>Bacillati</taxon>
        <taxon>Bacillota</taxon>
        <taxon>Bacilli</taxon>
        <taxon>Bacillales</taxon>
        <taxon>Paenibacillaceae</taxon>
        <taxon>Paenibacillus</taxon>
    </lineage>
</organism>
<dbReference type="PANTHER" id="PTHR43581">
    <property type="entry name" value="ATP/GTP PHOSPHATASE"/>
    <property type="match status" value="1"/>
</dbReference>
<sequence length="374" mass="43084">MIKEFEINNFKKFKFLNIKDLNRINIFLGNNNVGKTTLLEAIFALASGNNLPPLLNNSIIRYKDEISIYNYIEQLLKGFHNDETAPFKFKLSAKFNGKRDQYFEHTLYPNSLFADIKPSLSSSIVSFSIDSNTIDVNQNHVSNNFPVTTIGRWEIKDRENLVTKVNISFPLMNVENKNPLILGRLVDILAHRNQKENLKLYSYIKRDGLLGEFNEELSKTFPDILNVDLIPYPDGSIAPVSLNIKNRGYLPLNNFGDGIQRWFHILGGMIAYKKGIHCIEEIDATFHPNAQKDLAHNLYNYSKKYDNQLFITCHSIEFVDNFLEALYGPDVDENNEDIVRIITLKNMNNDATLSKVLSGIEAFKTREKYQMELR</sequence>
<dbReference type="InterPro" id="IPR027417">
    <property type="entry name" value="P-loop_NTPase"/>
</dbReference>
<reference evidence="2 3" key="1">
    <citation type="submission" date="2019-03" db="EMBL/GenBank/DDBJ databases">
        <title>This is whole genome sequence of Paenibacillus sp MS74 strain.</title>
        <authorList>
            <person name="Trinh H.N."/>
        </authorList>
    </citation>
    <scope>NUCLEOTIDE SEQUENCE [LARGE SCALE GENOMIC DNA]</scope>
    <source>
        <strain evidence="2 3">MS74</strain>
    </source>
</reference>
<gene>
    <name evidence="2" type="ORF">E1757_16015</name>
</gene>
<dbReference type="GO" id="GO:0016887">
    <property type="term" value="F:ATP hydrolysis activity"/>
    <property type="evidence" value="ECO:0007669"/>
    <property type="project" value="InterPro"/>
</dbReference>
<name>A0A4R5KLY9_9BACL</name>
<dbReference type="EMBL" id="SMRT01000007">
    <property type="protein sequence ID" value="TDF96601.1"/>
    <property type="molecule type" value="Genomic_DNA"/>
</dbReference>
<comment type="caution">
    <text evidence="2">The sequence shown here is derived from an EMBL/GenBank/DDBJ whole genome shotgun (WGS) entry which is preliminary data.</text>
</comment>
<keyword evidence="3" id="KW-1185">Reference proteome</keyword>
<dbReference type="OrthoDB" id="9801813at2"/>
<evidence type="ECO:0000259" key="1">
    <source>
        <dbReference type="Pfam" id="PF13304"/>
    </source>
</evidence>
<proteinExistence type="predicted"/>
<dbReference type="RefSeq" id="WP_133229847.1">
    <property type="nucleotide sequence ID" value="NZ_SMRT01000007.1"/>
</dbReference>
<dbReference type="Gene3D" id="3.40.50.300">
    <property type="entry name" value="P-loop containing nucleotide triphosphate hydrolases"/>
    <property type="match status" value="1"/>
</dbReference>
<feature type="domain" description="ATPase AAA-type core" evidence="1">
    <location>
        <begin position="24"/>
        <end position="320"/>
    </location>
</feature>
<dbReference type="Proteomes" id="UP000295636">
    <property type="component" value="Unassembled WGS sequence"/>
</dbReference>